<name>A0A1G2SLH6_9BACT</name>
<dbReference type="EMBL" id="MHUZ01000015">
    <property type="protein sequence ID" value="OHA85816.1"/>
    <property type="molecule type" value="Genomic_DNA"/>
</dbReference>
<protein>
    <submittedName>
        <fullName evidence="1">Uncharacterized protein</fullName>
    </submittedName>
</protein>
<gene>
    <name evidence="1" type="ORF">A2591_00525</name>
</gene>
<dbReference type="AlphaFoldDB" id="A0A1G2SLH6"/>
<sequence length="116" mass="13189">MSTNIGERGKHVKMVIALVKWRKRRFPVIPVDDAGIERASRFVHYYRTLPEESEQCVHVCPQCFVYQEVAHASVVPADCGHCGIQTFHAPGFVLEAVITDTSDIEYDLRQSFRGHC</sequence>
<proteinExistence type="predicted"/>
<evidence type="ECO:0000313" key="2">
    <source>
        <dbReference type="Proteomes" id="UP000178168"/>
    </source>
</evidence>
<dbReference type="Proteomes" id="UP000178168">
    <property type="component" value="Unassembled WGS sequence"/>
</dbReference>
<accession>A0A1G2SLH6</accession>
<reference evidence="1 2" key="1">
    <citation type="journal article" date="2016" name="Nat. Commun.">
        <title>Thousands of microbial genomes shed light on interconnected biogeochemical processes in an aquifer system.</title>
        <authorList>
            <person name="Anantharaman K."/>
            <person name="Brown C.T."/>
            <person name="Hug L.A."/>
            <person name="Sharon I."/>
            <person name="Castelle C.J."/>
            <person name="Probst A.J."/>
            <person name="Thomas B.C."/>
            <person name="Singh A."/>
            <person name="Wilkins M.J."/>
            <person name="Karaoz U."/>
            <person name="Brodie E.L."/>
            <person name="Williams K.H."/>
            <person name="Hubbard S.S."/>
            <person name="Banfield J.F."/>
        </authorList>
    </citation>
    <scope>NUCLEOTIDE SEQUENCE [LARGE SCALE GENOMIC DNA]</scope>
</reference>
<evidence type="ECO:0000313" key="1">
    <source>
        <dbReference type="EMBL" id="OHA85816.1"/>
    </source>
</evidence>
<organism evidence="1 2">
    <name type="scientific">Candidatus Yonathbacteria bacterium RIFOXYD1_FULL_52_36</name>
    <dbReference type="NCBI Taxonomy" id="1802730"/>
    <lineage>
        <taxon>Bacteria</taxon>
        <taxon>Candidatus Yonathiibacteriota</taxon>
    </lineage>
</organism>
<comment type="caution">
    <text evidence="1">The sequence shown here is derived from an EMBL/GenBank/DDBJ whole genome shotgun (WGS) entry which is preliminary data.</text>
</comment>